<evidence type="ECO:0000256" key="1">
    <source>
        <dbReference type="ARBA" id="ARBA00000085"/>
    </source>
</evidence>
<dbReference type="SMART" id="SM00086">
    <property type="entry name" value="PAC"/>
    <property type="match status" value="1"/>
</dbReference>
<evidence type="ECO:0000259" key="7">
    <source>
        <dbReference type="PROSITE" id="PS50112"/>
    </source>
</evidence>
<dbReference type="Proteomes" id="UP000509658">
    <property type="component" value="Chromosome"/>
</dbReference>
<dbReference type="Gene3D" id="3.30.450.20">
    <property type="entry name" value="PAS domain"/>
    <property type="match status" value="1"/>
</dbReference>
<feature type="coiled-coil region" evidence="6">
    <location>
        <begin position="93"/>
        <end position="131"/>
    </location>
</feature>
<dbReference type="CDD" id="cd00130">
    <property type="entry name" value="PAS"/>
    <property type="match status" value="1"/>
</dbReference>
<dbReference type="EMBL" id="CP054491">
    <property type="protein sequence ID" value="QKQ28256.1"/>
    <property type="molecule type" value="Genomic_DNA"/>
</dbReference>
<sequence length="169" mass="19235">MEFVNETFLQSTGYSRDEVIGQNPRMLQSGKTPNTTYMELWDALNQGLSWKGELNNRRKDGSEYIELAHISPIRQADGQISHYLATKEDITEKVQLAEELDSHRHHLEDLVKQRTAELVEARDRAEAATQAKSAFLANMSHEIRTPMNAIIGLTHLLRRAGLRPNSYCS</sequence>
<name>A0A6N0I172_9GAMM</name>
<dbReference type="Gene3D" id="1.10.287.130">
    <property type="match status" value="1"/>
</dbReference>
<gene>
    <name evidence="9" type="ORF">HUE57_12330</name>
</gene>
<dbReference type="InterPro" id="IPR050736">
    <property type="entry name" value="Sensor_HK_Regulatory"/>
</dbReference>
<dbReference type="InterPro" id="IPR035965">
    <property type="entry name" value="PAS-like_dom_sf"/>
</dbReference>
<reference evidence="9 10" key="1">
    <citation type="submission" date="2020-05" db="EMBL/GenBank/DDBJ databases">
        <title>Horizontal transmission and recombination maintain forever young bacterial symbiont genomes.</title>
        <authorList>
            <person name="Russell S.L."/>
            <person name="Pepper-Tunick E."/>
            <person name="Svedberg J."/>
            <person name="Byrne A."/>
            <person name="Ruelas Castillo J."/>
            <person name="Vollmers C."/>
            <person name="Beinart R.A."/>
            <person name="Corbett-Detig R."/>
        </authorList>
    </citation>
    <scope>NUCLEOTIDE SEQUENCE [LARGE SCALE GENOMIC DNA]</scope>
    <source>
        <strain evidence="9">Santa_Monica_outfall</strain>
    </source>
</reference>
<dbReference type="InterPro" id="IPR036097">
    <property type="entry name" value="HisK_dim/P_sf"/>
</dbReference>
<dbReference type="KEGG" id="rev:HUE57_12330"/>
<dbReference type="AlphaFoldDB" id="A0A6N0I172"/>
<dbReference type="PANTHER" id="PTHR43711:SF31">
    <property type="entry name" value="HISTIDINE KINASE"/>
    <property type="match status" value="1"/>
</dbReference>
<proteinExistence type="predicted"/>
<protein>
    <recommendedName>
        <fullName evidence="2">histidine kinase</fullName>
        <ecNumber evidence="2">2.7.13.3</ecNumber>
    </recommendedName>
</protein>
<evidence type="ECO:0000256" key="2">
    <source>
        <dbReference type="ARBA" id="ARBA00012438"/>
    </source>
</evidence>
<dbReference type="GO" id="GO:0000155">
    <property type="term" value="F:phosphorelay sensor kinase activity"/>
    <property type="evidence" value="ECO:0007669"/>
    <property type="project" value="InterPro"/>
</dbReference>
<dbReference type="RefSeq" id="WP_174673750.1">
    <property type="nucleotide sequence ID" value="NZ_CP054491.1"/>
</dbReference>
<dbReference type="EC" id="2.7.13.3" evidence="2"/>
<dbReference type="Pfam" id="PF13426">
    <property type="entry name" value="PAS_9"/>
    <property type="match status" value="1"/>
</dbReference>
<dbReference type="InterPro" id="IPR000014">
    <property type="entry name" value="PAS"/>
</dbReference>
<comment type="catalytic activity">
    <reaction evidence="1">
        <text>ATP + protein L-histidine = ADP + protein N-phospho-L-histidine.</text>
        <dbReference type="EC" id="2.7.13.3"/>
    </reaction>
</comment>
<keyword evidence="3" id="KW-0808">Transferase</keyword>
<evidence type="ECO:0000313" key="10">
    <source>
        <dbReference type="Proteomes" id="UP000509658"/>
    </source>
</evidence>
<evidence type="ECO:0000256" key="5">
    <source>
        <dbReference type="ARBA" id="ARBA00023012"/>
    </source>
</evidence>
<dbReference type="PROSITE" id="PS50112">
    <property type="entry name" value="PAS"/>
    <property type="match status" value="1"/>
</dbReference>
<accession>A0A6N0I172</accession>
<evidence type="ECO:0000259" key="8">
    <source>
        <dbReference type="PROSITE" id="PS50113"/>
    </source>
</evidence>
<dbReference type="Pfam" id="PF00512">
    <property type="entry name" value="HisKA"/>
    <property type="match status" value="1"/>
</dbReference>
<feature type="domain" description="PAC" evidence="8">
    <location>
        <begin position="50"/>
        <end position="102"/>
    </location>
</feature>
<evidence type="ECO:0000256" key="4">
    <source>
        <dbReference type="ARBA" id="ARBA00022777"/>
    </source>
</evidence>
<dbReference type="SUPFAM" id="SSF55785">
    <property type="entry name" value="PYP-like sensor domain (PAS domain)"/>
    <property type="match status" value="1"/>
</dbReference>
<keyword evidence="4" id="KW-0418">Kinase</keyword>
<dbReference type="InterPro" id="IPR001610">
    <property type="entry name" value="PAC"/>
</dbReference>
<keyword evidence="6" id="KW-0175">Coiled coil</keyword>
<feature type="domain" description="PAS" evidence="7">
    <location>
        <begin position="1"/>
        <end position="23"/>
    </location>
</feature>
<dbReference type="NCBIfam" id="TIGR00229">
    <property type="entry name" value="sensory_box"/>
    <property type="match status" value="1"/>
</dbReference>
<dbReference type="InterPro" id="IPR000700">
    <property type="entry name" value="PAS-assoc_C"/>
</dbReference>
<evidence type="ECO:0000256" key="3">
    <source>
        <dbReference type="ARBA" id="ARBA00022679"/>
    </source>
</evidence>
<keyword evidence="10" id="KW-1185">Reference proteome</keyword>
<dbReference type="CDD" id="cd00082">
    <property type="entry name" value="HisKA"/>
    <property type="match status" value="1"/>
</dbReference>
<dbReference type="PANTHER" id="PTHR43711">
    <property type="entry name" value="TWO-COMPONENT HISTIDINE KINASE"/>
    <property type="match status" value="1"/>
</dbReference>
<dbReference type="SUPFAM" id="SSF47384">
    <property type="entry name" value="Homodimeric domain of signal transducing histidine kinase"/>
    <property type="match status" value="1"/>
</dbReference>
<keyword evidence="5" id="KW-0902">Two-component regulatory system</keyword>
<dbReference type="PROSITE" id="PS50113">
    <property type="entry name" value="PAC"/>
    <property type="match status" value="1"/>
</dbReference>
<organism evidence="9 10">
    <name type="scientific">Candidatus Reidiella endopervernicosa</name>
    <dbReference type="NCBI Taxonomy" id="2738883"/>
    <lineage>
        <taxon>Bacteria</taxon>
        <taxon>Pseudomonadati</taxon>
        <taxon>Pseudomonadota</taxon>
        <taxon>Gammaproteobacteria</taxon>
        <taxon>Candidatus Reidiella</taxon>
    </lineage>
</organism>
<evidence type="ECO:0000313" key="9">
    <source>
        <dbReference type="EMBL" id="QKQ28256.1"/>
    </source>
</evidence>
<evidence type="ECO:0000256" key="6">
    <source>
        <dbReference type="SAM" id="Coils"/>
    </source>
</evidence>
<dbReference type="InterPro" id="IPR003661">
    <property type="entry name" value="HisK_dim/P_dom"/>
</dbReference>